<accession>A0AAW2Z576</accession>
<dbReference type="SMART" id="SM00382">
    <property type="entry name" value="AAA"/>
    <property type="match status" value="1"/>
</dbReference>
<evidence type="ECO:0000256" key="1">
    <source>
        <dbReference type="ARBA" id="ARBA00004397"/>
    </source>
</evidence>
<dbReference type="GO" id="GO:0006886">
    <property type="term" value="P:intracellular protein transport"/>
    <property type="evidence" value="ECO:0007669"/>
    <property type="project" value="InterPro"/>
</dbReference>
<comment type="similarity">
    <text evidence="2">Belongs to the GTP-binding SRP family.</text>
</comment>
<evidence type="ECO:0000313" key="10">
    <source>
        <dbReference type="EMBL" id="KAL0483891.1"/>
    </source>
</evidence>
<dbReference type="SUPFAM" id="SSF64356">
    <property type="entry name" value="SNARE-like"/>
    <property type="match status" value="1"/>
</dbReference>
<dbReference type="CDD" id="cd17876">
    <property type="entry name" value="SRalpha_C"/>
    <property type="match status" value="1"/>
</dbReference>
<keyword evidence="4" id="KW-0256">Endoplasmic reticulum</keyword>
<dbReference type="SUPFAM" id="SSF52540">
    <property type="entry name" value="P-loop containing nucleoside triphosphate hydrolases"/>
    <property type="match status" value="1"/>
</dbReference>
<feature type="compositionally biased region" description="Basic and acidic residues" evidence="8">
    <location>
        <begin position="134"/>
        <end position="148"/>
    </location>
</feature>
<evidence type="ECO:0000256" key="6">
    <source>
        <dbReference type="ARBA" id="ARBA00023136"/>
    </source>
</evidence>
<dbReference type="InterPro" id="IPR027417">
    <property type="entry name" value="P-loop_NTPase"/>
</dbReference>
<dbReference type="PANTHER" id="PTHR43134:SF1">
    <property type="entry name" value="SIGNAL RECOGNITION PARTICLE RECEPTOR SUBUNIT ALPHA"/>
    <property type="match status" value="1"/>
</dbReference>
<dbReference type="Pfam" id="PF04086">
    <property type="entry name" value="SRP-alpha_N"/>
    <property type="match status" value="1"/>
</dbReference>
<feature type="domain" description="SRP54-type proteins GTP-binding" evidence="9">
    <location>
        <begin position="613"/>
        <end position="626"/>
    </location>
</feature>
<evidence type="ECO:0000256" key="2">
    <source>
        <dbReference type="ARBA" id="ARBA00008531"/>
    </source>
</evidence>
<protein>
    <submittedName>
        <fullName evidence="10">Signal recognition particle receptor subunit alpha</fullName>
    </submittedName>
</protein>
<dbReference type="InterPro" id="IPR007222">
    <property type="entry name" value="Sig_recog_particle_rcpt_asu_N"/>
</dbReference>
<dbReference type="Gene3D" id="1.20.120.140">
    <property type="entry name" value="Signal recognition particle SRP54, nucleotide-binding domain"/>
    <property type="match status" value="1"/>
</dbReference>
<dbReference type="AlphaFoldDB" id="A0AAW2Z576"/>
<feature type="compositionally biased region" description="Basic and acidic residues" evidence="8">
    <location>
        <begin position="219"/>
        <end position="230"/>
    </location>
</feature>
<feature type="region of interest" description="Disordered" evidence="8">
    <location>
        <begin position="134"/>
        <end position="265"/>
    </location>
</feature>
<dbReference type="SUPFAM" id="SSF47364">
    <property type="entry name" value="Domain of the SRP/SRP receptor G-proteins"/>
    <property type="match status" value="1"/>
</dbReference>
<comment type="subcellular location">
    <subcellularLocation>
        <location evidence="1">Endoplasmic reticulum membrane</location>
        <topology evidence="1">Peripheral membrane protein</topology>
        <orientation evidence="1">Cytoplasmic side</orientation>
    </subcellularLocation>
</comment>
<dbReference type="InterPro" id="IPR036225">
    <property type="entry name" value="SRP/SRP_N"/>
</dbReference>
<dbReference type="Pfam" id="PF02881">
    <property type="entry name" value="SRP54_N"/>
    <property type="match status" value="1"/>
</dbReference>
<comment type="caution">
    <text evidence="10">The sequence shown here is derived from an EMBL/GenBank/DDBJ whole genome shotgun (WGS) entry which is preliminary data.</text>
</comment>
<dbReference type="InterPro" id="IPR000897">
    <property type="entry name" value="SRP54_GTPase_dom"/>
</dbReference>
<dbReference type="Gene3D" id="3.40.50.300">
    <property type="entry name" value="P-loop containing nucleotide triphosphate hydrolases"/>
    <property type="match status" value="1"/>
</dbReference>
<dbReference type="InterPro" id="IPR003593">
    <property type="entry name" value="AAA+_ATPase"/>
</dbReference>
<dbReference type="InterPro" id="IPR011012">
    <property type="entry name" value="Longin-like_dom_sf"/>
</dbReference>
<dbReference type="GO" id="GO:0003924">
    <property type="term" value="F:GTPase activity"/>
    <property type="evidence" value="ECO:0007669"/>
    <property type="project" value="InterPro"/>
</dbReference>
<dbReference type="PANTHER" id="PTHR43134">
    <property type="entry name" value="SIGNAL RECOGNITION PARTICLE RECEPTOR SUBUNIT ALPHA"/>
    <property type="match status" value="1"/>
</dbReference>
<dbReference type="FunFam" id="3.40.50.300:FF:000188">
    <property type="entry name" value="signal recognition particle receptor subunit alpha"/>
    <property type="match status" value="1"/>
</dbReference>
<dbReference type="Pfam" id="PF00448">
    <property type="entry name" value="SRP54"/>
    <property type="match status" value="2"/>
</dbReference>
<gene>
    <name evidence="10" type="ORF">AKO1_004560</name>
</gene>
<dbReference type="CDD" id="cd14826">
    <property type="entry name" value="SR_alpha_SRX"/>
    <property type="match status" value="1"/>
</dbReference>
<dbReference type="GO" id="GO:0005047">
    <property type="term" value="F:signal recognition particle binding"/>
    <property type="evidence" value="ECO:0007669"/>
    <property type="project" value="InterPro"/>
</dbReference>
<proteinExistence type="inferred from homology"/>
<name>A0AAW2Z576_9EUKA</name>
<dbReference type="InterPro" id="IPR013822">
    <property type="entry name" value="Signal_recog_particl_SRP54_hlx"/>
</dbReference>
<dbReference type="GO" id="GO:0006614">
    <property type="term" value="P:SRP-dependent cotranslational protein targeting to membrane"/>
    <property type="evidence" value="ECO:0007669"/>
    <property type="project" value="InterPro"/>
</dbReference>
<dbReference type="SMART" id="SM00962">
    <property type="entry name" value="SRP54"/>
    <property type="match status" value="1"/>
</dbReference>
<evidence type="ECO:0000256" key="5">
    <source>
        <dbReference type="ARBA" id="ARBA00023134"/>
    </source>
</evidence>
<evidence type="ECO:0000256" key="8">
    <source>
        <dbReference type="SAM" id="MobiDB-lite"/>
    </source>
</evidence>
<dbReference type="Proteomes" id="UP001431209">
    <property type="component" value="Unassembled WGS sequence"/>
</dbReference>
<evidence type="ECO:0000256" key="4">
    <source>
        <dbReference type="ARBA" id="ARBA00022824"/>
    </source>
</evidence>
<organism evidence="10 11">
    <name type="scientific">Acrasis kona</name>
    <dbReference type="NCBI Taxonomy" id="1008807"/>
    <lineage>
        <taxon>Eukaryota</taxon>
        <taxon>Discoba</taxon>
        <taxon>Heterolobosea</taxon>
        <taxon>Tetramitia</taxon>
        <taxon>Eutetramitia</taxon>
        <taxon>Acrasidae</taxon>
        <taxon>Acrasis</taxon>
    </lineage>
</organism>
<dbReference type="GO" id="GO:0005525">
    <property type="term" value="F:GTP binding"/>
    <property type="evidence" value="ECO:0007669"/>
    <property type="project" value="UniProtKB-KW"/>
</dbReference>
<dbReference type="SMART" id="SM00963">
    <property type="entry name" value="SRP54_N"/>
    <property type="match status" value="1"/>
</dbReference>
<feature type="compositionally biased region" description="Basic and acidic residues" evidence="8">
    <location>
        <begin position="246"/>
        <end position="259"/>
    </location>
</feature>
<reference evidence="10 11" key="1">
    <citation type="submission" date="2024-03" db="EMBL/GenBank/DDBJ databases">
        <title>The Acrasis kona genome and developmental transcriptomes reveal deep origins of eukaryotic multicellular pathways.</title>
        <authorList>
            <person name="Sheikh S."/>
            <person name="Fu C.-J."/>
            <person name="Brown M.W."/>
            <person name="Baldauf S.L."/>
        </authorList>
    </citation>
    <scope>NUCLEOTIDE SEQUENCE [LARGE SCALE GENOMIC DNA]</scope>
    <source>
        <strain evidence="10 11">ATCC MYA-3509</strain>
    </source>
</reference>
<feature type="compositionally biased region" description="Basic and acidic residues" evidence="8">
    <location>
        <begin position="155"/>
        <end position="175"/>
    </location>
</feature>
<dbReference type="PROSITE" id="PS00300">
    <property type="entry name" value="SRP54"/>
    <property type="match status" value="1"/>
</dbReference>
<evidence type="ECO:0000256" key="7">
    <source>
        <dbReference type="ARBA" id="ARBA00023170"/>
    </source>
</evidence>
<sequence length="640" mass="71524">MIEEVAILTKGGLILWKHTEKGIRGNPINTLIRNVLLEDRISAKSYETDHYTLKWTLANDVDLIFVIVYANLVQTLYSVEEEVLEIVRDKFIDRYKALLLSAKLQGQYTLSESLPFKDFGLEYRNIVRAVEKRASENKEARKVGDTLKEAQAQANKDKSSKNVQEPSREVVKDEPAEQVEEQEDVRDSSAPMSKFDILMAKGVKPKNARPTKTMKTFPPKKDTPPRETVKHAKQNTSWSDQTYTSDRSKRLDMSKKDPTADPSQKMDQFRKSFLPDPNAVTDIEGDIIQEGGDDDEEDFDINDYKKKQVNTSGEPVKKSTWSSLFATLTNNRTLDESDLEPVMGEFKKLLQSKNVASEIADGICKSVEQSLIGKKLGAFQAVKTSVNEAMDEALTRILTPKRNIDVLRDANNARDVLKRPYVMTFCGVNGVGKSTSLSKICFWLQQNKLKVLLAACDTFRSGAVEQLKVHASCLGVEVYHEGYGKEPALVARDAIAYAKKNKIDVVLVDTAGRMADNEPLMRKLATLIQMNRPDIVLFVGEALVGNDGVDQLQKFNDSLGNLSTSMNTEQEFSASDGYVNRTTMIDGIVLTKFDTIDDKVGAAISMVYKTGHPIVFVGVGQTYTDLKKLSVRSVVKSLMK</sequence>
<feature type="compositionally biased region" description="Polar residues" evidence="8">
    <location>
        <begin position="234"/>
        <end position="245"/>
    </location>
</feature>
<dbReference type="Gene3D" id="3.30.450.60">
    <property type="match status" value="1"/>
</dbReference>
<dbReference type="GO" id="GO:0005785">
    <property type="term" value="C:signal recognition particle receptor complex"/>
    <property type="evidence" value="ECO:0007669"/>
    <property type="project" value="InterPro"/>
</dbReference>
<evidence type="ECO:0000259" key="9">
    <source>
        <dbReference type="PROSITE" id="PS00300"/>
    </source>
</evidence>
<dbReference type="EMBL" id="JAOPGA020001001">
    <property type="protein sequence ID" value="KAL0483891.1"/>
    <property type="molecule type" value="Genomic_DNA"/>
</dbReference>
<evidence type="ECO:0000256" key="3">
    <source>
        <dbReference type="ARBA" id="ARBA00022741"/>
    </source>
</evidence>
<keyword evidence="5" id="KW-0342">GTP-binding</keyword>
<keyword evidence="11" id="KW-1185">Reference proteome</keyword>
<dbReference type="InterPro" id="IPR042101">
    <property type="entry name" value="SRP54_N_sf"/>
</dbReference>
<evidence type="ECO:0000313" key="11">
    <source>
        <dbReference type="Proteomes" id="UP001431209"/>
    </source>
</evidence>
<keyword evidence="3" id="KW-0547">Nucleotide-binding</keyword>
<keyword evidence="6" id="KW-0472">Membrane</keyword>
<keyword evidence="7 10" id="KW-0675">Receptor</keyword>